<evidence type="ECO:0000256" key="5">
    <source>
        <dbReference type="ARBA" id="ARBA00023136"/>
    </source>
</evidence>
<sequence length="378" mass="41931">MALYEDLMSKCAEHLSAYKSACEEHTHLKSYDASLQQKTMKTIESIPVRAKPQSKSDSVSPYEVHKEVSQHMFEVTEGVAKFITESDHDVWENKALRDLVEAYFEITKETLKIFNTIQNCVDDAEMGQLLIRQAVADFEKESAEKDAGGKKKKYEKTLKDLKKFKAMGDPFDGQVLTIQFKLIKEQQESLMKEVGAAKQKILDEISNVEQEIVISNVVFGATVAIAAVISIVLISTCVGAVAGFGALCPSLLAAGWAGVYTILEKKKADLKKELDGLNELVDIEESVEKGIKTNEEATATVSTLVSGLEDRIHTMLALADNAIENEDDEEDTKLVLKVIKGKIDKLTEKIKEVGESVQEHSKLIAEARLHVLQKINRS</sequence>
<dbReference type="GeneID" id="104780065"/>
<evidence type="ECO:0000256" key="6">
    <source>
        <dbReference type="SAM" id="Coils"/>
    </source>
</evidence>
<name>A0ABM0YLH3_CAMSA</name>
<reference evidence="9" key="2">
    <citation type="submission" date="2025-08" db="UniProtKB">
        <authorList>
            <consortium name="RefSeq"/>
        </authorList>
    </citation>
    <scope>IDENTIFICATION</scope>
    <source>
        <tissue evidence="9">Leaf</tissue>
    </source>
</reference>
<keyword evidence="5 7" id="KW-0472">Membrane</keyword>
<evidence type="ECO:0000256" key="7">
    <source>
        <dbReference type="SAM" id="Phobius"/>
    </source>
</evidence>
<evidence type="ECO:0000256" key="2">
    <source>
        <dbReference type="ARBA" id="ARBA00009074"/>
    </source>
</evidence>
<keyword evidence="8" id="KW-1185">Reference proteome</keyword>
<feature type="transmembrane region" description="Helical" evidence="7">
    <location>
        <begin position="212"/>
        <end position="234"/>
    </location>
</feature>
<dbReference type="Pfam" id="PF05055">
    <property type="entry name" value="DUF677"/>
    <property type="match status" value="1"/>
</dbReference>
<dbReference type="RefSeq" id="XP_010502824.1">
    <property type="nucleotide sequence ID" value="XM_010504522.1"/>
</dbReference>
<evidence type="ECO:0000256" key="4">
    <source>
        <dbReference type="ARBA" id="ARBA00022989"/>
    </source>
</evidence>
<protein>
    <submittedName>
        <fullName evidence="9">UPF0496 protein At3g28270-like</fullName>
    </submittedName>
</protein>
<feature type="coiled-coil region" evidence="6">
    <location>
        <begin position="260"/>
        <end position="287"/>
    </location>
</feature>
<dbReference type="InterPro" id="IPR007749">
    <property type="entry name" value="DUF677"/>
</dbReference>
<keyword evidence="4 7" id="KW-1133">Transmembrane helix</keyword>
<dbReference type="PANTHER" id="PTHR31113">
    <property type="entry name" value="UPF0496 PROTEIN 3-RELATED"/>
    <property type="match status" value="1"/>
</dbReference>
<evidence type="ECO:0000256" key="1">
    <source>
        <dbReference type="ARBA" id="ARBA00004141"/>
    </source>
</evidence>
<comment type="subcellular location">
    <subcellularLocation>
        <location evidence="1">Membrane</location>
        <topology evidence="1">Multi-pass membrane protein</topology>
    </subcellularLocation>
</comment>
<evidence type="ECO:0000313" key="9">
    <source>
        <dbReference type="RefSeq" id="XP_010502824.1"/>
    </source>
</evidence>
<organism evidence="8 9">
    <name type="scientific">Camelina sativa</name>
    <name type="common">False flax</name>
    <name type="synonym">Myagrum sativum</name>
    <dbReference type="NCBI Taxonomy" id="90675"/>
    <lineage>
        <taxon>Eukaryota</taxon>
        <taxon>Viridiplantae</taxon>
        <taxon>Streptophyta</taxon>
        <taxon>Embryophyta</taxon>
        <taxon>Tracheophyta</taxon>
        <taxon>Spermatophyta</taxon>
        <taxon>Magnoliopsida</taxon>
        <taxon>eudicotyledons</taxon>
        <taxon>Gunneridae</taxon>
        <taxon>Pentapetalae</taxon>
        <taxon>rosids</taxon>
        <taxon>malvids</taxon>
        <taxon>Brassicales</taxon>
        <taxon>Brassicaceae</taxon>
        <taxon>Camelineae</taxon>
        <taxon>Camelina</taxon>
    </lineage>
</organism>
<comment type="similarity">
    <text evidence="2">Belongs to the UPF0496 family.</text>
</comment>
<proteinExistence type="inferred from homology"/>
<accession>A0ABM0YLH3</accession>
<gene>
    <name evidence="9" type="primary">LOC104780065</name>
</gene>
<keyword evidence="3 7" id="KW-0812">Transmembrane</keyword>
<feature type="transmembrane region" description="Helical" evidence="7">
    <location>
        <begin position="240"/>
        <end position="263"/>
    </location>
</feature>
<reference evidence="8" key="1">
    <citation type="journal article" date="2014" name="Nat. Commun.">
        <title>The emerging biofuel crop Camelina sativa retains a highly undifferentiated hexaploid genome structure.</title>
        <authorList>
            <person name="Kagale S."/>
            <person name="Koh C."/>
            <person name="Nixon J."/>
            <person name="Bollina V."/>
            <person name="Clarke W.E."/>
            <person name="Tuteja R."/>
            <person name="Spillane C."/>
            <person name="Robinson S.J."/>
            <person name="Links M.G."/>
            <person name="Clarke C."/>
            <person name="Higgins E.E."/>
            <person name="Huebert T."/>
            <person name="Sharpe A.G."/>
            <person name="Parkin I.A."/>
        </authorList>
    </citation>
    <scope>NUCLEOTIDE SEQUENCE [LARGE SCALE GENOMIC DNA]</scope>
    <source>
        <strain evidence="8">cv. DH55</strain>
    </source>
</reference>
<dbReference type="PANTHER" id="PTHR31113:SF13">
    <property type="entry name" value="(RAPE) HYPOTHETICAL PROTEIN"/>
    <property type="match status" value="1"/>
</dbReference>
<dbReference type="Proteomes" id="UP000694864">
    <property type="component" value="Chromosome 4"/>
</dbReference>
<evidence type="ECO:0000313" key="8">
    <source>
        <dbReference type="Proteomes" id="UP000694864"/>
    </source>
</evidence>
<keyword evidence="6" id="KW-0175">Coiled coil</keyword>
<evidence type="ECO:0000256" key="3">
    <source>
        <dbReference type="ARBA" id="ARBA00022692"/>
    </source>
</evidence>